<evidence type="ECO:0000313" key="1">
    <source>
        <dbReference type="EMBL" id="KAF9600963.1"/>
    </source>
</evidence>
<proteinExistence type="predicted"/>
<gene>
    <name evidence="1" type="ORF">IFM89_014669</name>
</gene>
<dbReference type="Proteomes" id="UP000631114">
    <property type="component" value="Unassembled WGS sequence"/>
</dbReference>
<accession>A0A835HMW4</accession>
<evidence type="ECO:0000313" key="2">
    <source>
        <dbReference type="Proteomes" id="UP000631114"/>
    </source>
</evidence>
<dbReference type="OrthoDB" id="205662at2759"/>
<keyword evidence="2" id="KW-1185">Reference proteome</keyword>
<reference evidence="1 2" key="1">
    <citation type="submission" date="2020-10" db="EMBL/GenBank/DDBJ databases">
        <title>The Coptis chinensis genome and diversification of protoberbering-type alkaloids.</title>
        <authorList>
            <person name="Wang B."/>
            <person name="Shu S."/>
            <person name="Song C."/>
            <person name="Liu Y."/>
        </authorList>
    </citation>
    <scope>NUCLEOTIDE SEQUENCE [LARGE SCALE GENOMIC DNA]</scope>
    <source>
        <strain evidence="1">HL-2020</strain>
        <tissue evidence="1">Leaf</tissue>
    </source>
</reference>
<organism evidence="1 2">
    <name type="scientific">Coptis chinensis</name>
    <dbReference type="NCBI Taxonomy" id="261450"/>
    <lineage>
        <taxon>Eukaryota</taxon>
        <taxon>Viridiplantae</taxon>
        <taxon>Streptophyta</taxon>
        <taxon>Embryophyta</taxon>
        <taxon>Tracheophyta</taxon>
        <taxon>Spermatophyta</taxon>
        <taxon>Magnoliopsida</taxon>
        <taxon>Ranunculales</taxon>
        <taxon>Ranunculaceae</taxon>
        <taxon>Coptidoideae</taxon>
        <taxon>Coptis</taxon>
    </lineage>
</organism>
<name>A0A835HMW4_9MAGN</name>
<dbReference type="EMBL" id="JADFTS010000006">
    <property type="protein sequence ID" value="KAF9600963.1"/>
    <property type="molecule type" value="Genomic_DNA"/>
</dbReference>
<comment type="caution">
    <text evidence="1">The sequence shown here is derived from an EMBL/GenBank/DDBJ whole genome shotgun (WGS) entry which is preliminary data.</text>
</comment>
<sequence>MLPSGIATIKLIGAIHKFIGPILKDFFSMLSPLLDALDLEYEKKSFEIRLESIDSVNKILEEANKRIQPTGTELIVVYCSCQGNPFSLGRPIHRGESTLIQEIADFTGDKQLRTGKGLFVYTDQISYSGVHLGLNQHDSLS</sequence>
<protein>
    <submittedName>
        <fullName evidence="1">Uncharacterized protein</fullName>
    </submittedName>
</protein>
<dbReference type="AlphaFoldDB" id="A0A835HMW4"/>